<organism evidence="2 3">
    <name type="scientific">Prymnesium parvum</name>
    <name type="common">Toxic golden alga</name>
    <dbReference type="NCBI Taxonomy" id="97485"/>
    <lineage>
        <taxon>Eukaryota</taxon>
        <taxon>Haptista</taxon>
        <taxon>Haptophyta</taxon>
        <taxon>Prymnesiophyceae</taxon>
        <taxon>Prymnesiales</taxon>
        <taxon>Prymnesiaceae</taxon>
        <taxon>Prymnesium</taxon>
    </lineage>
</organism>
<protein>
    <recommendedName>
        <fullName evidence="4">Cyclic nucleotide-binding domain-containing protein</fullName>
    </recommendedName>
</protein>
<evidence type="ECO:0008006" key="4">
    <source>
        <dbReference type="Google" id="ProtNLM"/>
    </source>
</evidence>
<dbReference type="EMBL" id="JBGBPQ010000005">
    <property type="protein sequence ID" value="KAL1524649.1"/>
    <property type="molecule type" value="Genomic_DNA"/>
</dbReference>
<dbReference type="Proteomes" id="UP001515480">
    <property type="component" value="Unassembled WGS sequence"/>
</dbReference>
<evidence type="ECO:0000313" key="3">
    <source>
        <dbReference type="Proteomes" id="UP001515480"/>
    </source>
</evidence>
<feature type="coiled-coil region" evidence="1">
    <location>
        <begin position="420"/>
        <end position="521"/>
    </location>
</feature>
<sequence>MFVVLTGGLSMIGYDGAQLQVGCNHLVSTRLSQVLGQTNLTQVVSATAQEQSVVLCLALDEISEVAMARKLAAELERQQAEATRRALQAELRAIQHKVYELELRLGYRKKMTKVDRILLWQRILRKLTRMRLFGQHVEDRSSIAFSEVVHLQDQVMKAREQLLQLSFEAEKLEKELKGSITAWQALQPPIFVDEESVFTVSRQLFPLSNLHRETLDDASSRVANLHRFREQKLVEKVATLGRLFDRLQIDDAERARILDKTKQPTKESFEALAAEELALRAKLVAPMKAANAQMMHTWGLMRLKDNADYTYLKDDYLWIEESALPTLDQLVACEMQATKLQGFAAALQPLLTGAFPDNSTPIGDFIGTMLSHQDQLDKESAEQAKEDEKRARLEEMARHASQMVLHDNEALAAHQARESAIAASRRNKAEQDRLRALQEANQMELDVMQHDTIDSKTKALLEKRESELMLELAALREQAESEKAALRAKTEEIQANAEKEKELLKQEMLKKQLQIQEQLEEEKSVLSFKLNEMKDSFEAEKGMLKEAHEQEQSKLTKEFEKKQRAQALAARLKQAAQNATVQKLTDQRELEERKQAEIERQAKEVEGASRREELTQLNLQKKEILRNINLKMAMLQLSTRVVESVNTNSLS</sequence>
<feature type="coiled-coil region" evidence="1">
    <location>
        <begin position="65"/>
        <end position="104"/>
    </location>
</feature>
<name>A0AB34JW56_PRYPA</name>
<evidence type="ECO:0000313" key="2">
    <source>
        <dbReference type="EMBL" id="KAL1524649.1"/>
    </source>
</evidence>
<dbReference type="AlphaFoldDB" id="A0AB34JW56"/>
<proteinExistence type="predicted"/>
<evidence type="ECO:0000256" key="1">
    <source>
        <dbReference type="SAM" id="Coils"/>
    </source>
</evidence>
<keyword evidence="1" id="KW-0175">Coiled coil</keyword>
<gene>
    <name evidence="2" type="ORF">AB1Y20_019536</name>
</gene>
<comment type="caution">
    <text evidence="2">The sequence shown here is derived from an EMBL/GenBank/DDBJ whole genome shotgun (WGS) entry which is preliminary data.</text>
</comment>
<reference evidence="2 3" key="1">
    <citation type="journal article" date="2024" name="Science">
        <title>Giant polyketide synthase enzymes in the biosynthesis of giant marine polyether toxins.</title>
        <authorList>
            <person name="Fallon T.R."/>
            <person name="Shende V.V."/>
            <person name="Wierzbicki I.H."/>
            <person name="Pendleton A.L."/>
            <person name="Watervoot N.F."/>
            <person name="Auber R.P."/>
            <person name="Gonzalez D.J."/>
            <person name="Wisecaver J.H."/>
            <person name="Moore B.S."/>
        </authorList>
    </citation>
    <scope>NUCLEOTIDE SEQUENCE [LARGE SCALE GENOMIC DNA]</scope>
    <source>
        <strain evidence="2 3">12B1</strain>
    </source>
</reference>
<accession>A0AB34JW56</accession>
<feature type="coiled-coil region" evidence="1">
    <location>
        <begin position="545"/>
        <end position="611"/>
    </location>
</feature>
<keyword evidence="3" id="KW-1185">Reference proteome</keyword>